<evidence type="ECO:0000256" key="1">
    <source>
        <dbReference type="ARBA" id="ARBA00022658"/>
    </source>
</evidence>
<evidence type="ECO:0000313" key="4">
    <source>
        <dbReference type="EMBL" id="MDG0815897.1"/>
    </source>
</evidence>
<dbReference type="InterPro" id="IPR000408">
    <property type="entry name" value="Reg_chr_condens"/>
</dbReference>
<dbReference type="Proteomes" id="UP001152321">
    <property type="component" value="Unassembled WGS sequence"/>
</dbReference>
<dbReference type="PROSITE" id="PS50012">
    <property type="entry name" value="RCC1_3"/>
    <property type="match status" value="11"/>
</dbReference>
<gene>
    <name evidence="4" type="ORF">NWE73_05960</name>
</gene>
<dbReference type="EMBL" id="JANRMI010000002">
    <property type="protein sequence ID" value="MDG0815897.1"/>
    <property type="molecule type" value="Genomic_DNA"/>
</dbReference>
<keyword evidence="5" id="KW-1185">Reference proteome</keyword>
<comment type="caution">
    <text evidence="4">The sequence shown here is derived from an EMBL/GenBank/DDBJ whole genome shotgun (WGS) entry which is preliminary data.</text>
</comment>
<name>A0ABT6DHF0_9BACT</name>
<accession>A0ABT6DHF0</accession>
<dbReference type="SUPFAM" id="SSF50985">
    <property type="entry name" value="RCC1/BLIP-II"/>
    <property type="match status" value="3"/>
</dbReference>
<feature type="domain" description="RCC1-like" evidence="3">
    <location>
        <begin position="248"/>
        <end position="625"/>
    </location>
</feature>
<proteinExistence type="predicted"/>
<dbReference type="Gene3D" id="2.130.10.30">
    <property type="entry name" value="Regulator of chromosome condensation 1/beta-lactamase-inhibitor protein II"/>
    <property type="match status" value="4"/>
</dbReference>
<evidence type="ECO:0000256" key="2">
    <source>
        <dbReference type="ARBA" id="ARBA00022737"/>
    </source>
</evidence>
<dbReference type="Pfam" id="PF13540">
    <property type="entry name" value="RCC1_2"/>
    <property type="match status" value="7"/>
</dbReference>
<dbReference type="PANTHER" id="PTHR45982:SF1">
    <property type="entry name" value="REGULATOR OF CHROMOSOME CONDENSATION"/>
    <property type="match status" value="1"/>
</dbReference>
<protein>
    <recommendedName>
        <fullName evidence="3">RCC1-like domain-containing protein</fullName>
    </recommendedName>
</protein>
<evidence type="ECO:0000313" key="5">
    <source>
        <dbReference type="Proteomes" id="UP001152321"/>
    </source>
</evidence>
<keyword evidence="1" id="KW-0344">Guanine-nucleotide releasing factor</keyword>
<dbReference type="RefSeq" id="WP_277577376.1">
    <property type="nucleotide sequence ID" value="NZ_JANRMI010000002.1"/>
</dbReference>
<dbReference type="InterPro" id="IPR058923">
    <property type="entry name" value="RCC1-like_dom"/>
</dbReference>
<reference evidence="4" key="1">
    <citation type="submission" date="2022-08" db="EMBL/GenBank/DDBJ databases">
        <title>Novel Bdellovibrio Species Isolated from Svalbard: Designation Bdellovibrio svalbardensis.</title>
        <authorList>
            <person name="Mitchell R.J."/>
            <person name="Choi S.Y."/>
        </authorList>
    </citation>
    <scope>NUCLEOTIDE SEQUENCE</scope>
    <source>
        <strain evidence="4">PAP01</strain>
    </source>
</reference>
<sequence>MQIGIYILISTLWGTLNALAGGVLPAAMWNQQKSLKVKQVSVGSNHVCTLLENSKVKCWGYNANGQLGLENLIYKGDGAGEMGDSLAFVNLGTGRSAVQIAGGGMHTCALLDNSTVKCWGEGSSGQLGQGNGNSLGWGGGQMGDSLPAINLGTGRSAVQITAGYSHACALLDNSTVKCWGEGSSGQLGIGSTAKMGDGAGEMGDSLPAINLGTGRRAVQISAGYSHTCALLDNSTVKCWGNNGFGQLGQGSTTNLGDGAGEMGDSLPAINLGTGRSAVRIIAGYYHTCALLDDSTVKCWGYNSTGHLGQGSTSTLGDGAGEMGDSLPAISLGTGRKAVQVALGNQHTCALLDNSTVKCWGDNSFGQLGQGNSTTLGDGAGEMGDSLPVINLGTGRAAVQISSSGNHVCALLDNSTVKCWGSNNYGQLGQGHTANLGDGAGEMGDSLQTIKLGMATSRLAKVFGGKFSKVSQLVSGPFSVCAILENSKLKCWGRNDFGQLGQGNTLNLGDSAGETGDSLPYVDLGTGRTAVQVAVGDSHTCAILDNAAVKCWGKNNYGQLGQGNTNNLGDGAGEMGDSLPTIDLGTGRSAKQIGVGLEYSCALLDNSTVKCWGVNFLGQLGQGHTNNLGDGVGEMGDSLAAINFGTGRSVVQLAVGSQFSCVILDNGALKCWGVNSSGQLGLGTSQTMGDGPGEMGDSLPVVNLGTGRSAVQVSLGGADGCALLDNSTVKCWGYNFDGELGQGHTNNLGDGAGEMGDSLPAINLGTGRSAVQIASGGYLSCALLDNSTMKCWGSNAAGGLGQESTANLGDGAGEMGDSLPAISLGTGRSAISISAGSYHACAVLDNATVKCWGQNGYGQMGQGNTTVRGDQAGEMGDNLSIVNLGTSK</sequence>
<dbReference type="InterPro" id="IPR009091">
    <property type="entry name" value="RCC1/BLIP-II"/>
</dbReference>
<organism evidence="4 5">
    <name type="scientific">Bdellovibrio svalbardensis</name>
    <dbReference type="NCBI Taxonomy" id="2972972"/>
    <lineage>
        <taxon>Bacteria</taxon>
        <taxon>Pseudomonadati</taxon>
        <taxon>Bdellovibrionota</taxon>
        <taxon>Bdellovibrionia</taxon>
        <taxon>Bdellovibrionales</taxon>
        <taxon>Pseudobdellovibrionaceae</taxon>
        <taxon>Bdellovibrio</taxon>
    </lineage>
</organism>
<dbReference type="PANTHER" id="PTHR45982">
    <property type="entry name" value="REGULATOR OF CHROMOSOME CONDENSATION"/>
    <property type="match status" value="1"/>
</dbReference>
<dbReference type="InterPro" id="IPR051553">
    <property type="entry name" value="Ran_GTPase-activating"/>
</dbReference>
<dbReference type="PRINTS" id="PR00633">
    <property type="entry name" value="RCCNDNSATION"/>
</dbReference>
<evidence type="ECO:0000259" key="3">
    <source>
        <dbReference type="Pfam" id="PF25390"/>
    </source>
</evidence>
<keyword evidence="2" id="KW-0677">Repeat</keyword>
<dbReference type="Pfam" id="PF25390">
    <property type="entry name" value="WD40_RLD"/>
    <property type="match status" value="1"/>
</dbReference>